<evidence type="ECO:0000313" key="3">
    <source>
        <dbReference type="Proteomes" id="UP001429564"/>
    </source>
</evidence>
<organism evidence="2 3">
    <name type="scientific">Parasedimentitalea denitrificans</name>
    <dbReference type="NCBI Taxonomy" id="2211118"/>
    <lineage>
        <taxon>Bacteria</taxon>
        <taxon>Pseudomonadati</taxon>
        <taxon>Pseudomonadota</taxon>
        <taxon>Alphaproteobacteria</taxon>
        <taxon>Rhodobacterales</taxon>
        <taxon>Paracoccaceae</taxon>
        <taxon>Parasedimentitalea</taxon>
    </lineage>
</organism>
<gene>
    <name evidence="2" type="ORF">DL239_15185</name>
</gene>
<sequence length="119" mass="13931">MTSQFDEEKKRRERLEELERPAREERARKLRILKDIIGERFKAYVEFEQHHLSDLDEVSNFAVFHNDKEVRSAVKIFVKDAIPKIGLKIVWNGGDILDIAIRKEQASAHEKMEMLGVIG</sequence>
<comment type="caution">
    <text evidence="2">The sequence shown here is derived from an EMBL/GenBank/DDBJ whole genome shotgun (WGS) entry which is preliminary data.</text>
</comment>
<dbReference type="RefSeq" id="WP_167684942.1">
    <property type="nucleotide sequence ID" value="NZ_QHLQ01000016.1"/>
</dbReference>
<evidence type="ECO:0000313" key="2">
    <source>
        <dbReference type="EMBL" id="NIZ62318.1"/>
    </source>
</evidence>
<reference evidence="2 3" key="1">
    <citation type="submission" date="2018-05" db="EMBL/GenBank/DDBJ databases">
        <authorList>
            <person name="Zhang Y.-J."/>
        </authorList>
    </citation>
    <scope>NUCLEOTIDE SEQUENCE [LARGE SCALE GENOMIC DNA]</scope>
    <source>
        <strain evidence="2 3">CY04</strain>
    </source>
</reference>
<dbReference type="EMBL" id="QHLQ01000016">
    <property type="protein sequence ID" value="NIZ62318.1"/>
    <property type="molecule type" value="Genomic_DNA"/>
</dbReference>
<keyword evidence="3" id="KW-1185">Reference proteome</keyword>
<accession>A0ABX0W9I5</accession>
<proteinExistence type="predicted"/>
<evidence type="ECO:0000256" key="1">
    <source>
        <dbReference type="SAM" id="MobiDB-lite"/>
    </source>
</evidence>
<dbReference type="Proteomes" id="UP001429564">
    <property type="component" value="Unassembled WGS sequence"/>
</dbReference>
<name>A0ABX0W9I5_9RHOB</name>
<protein>
    <submittedName>
        <fullName evidence="2">Uncharacterized protein</fullName>
    </submittedName>
</protein>
<feature type="region of interest" description="Disordered" evidence="1">
    <location>
        <begin position="1"/>
        <end position="22"/>
    </location>
</feature>